<evidence type="ECO:0000256" key="7">
    <source>
        <dbReference type="ARBA" id="ARBA00037230"/>
    </source>
</evidence>
<dbReference type="GO" id="GO:0005886">
    <property type="term" value="C:plasma membrane"/>
    <property type="evidence" value="ECO:0007669"/>
    <property type="project" value="TreeGrafter"/>
</dbReference>
<dbReference type="GO" id="GO:0017004">
    <property type="term" value="P:cytochrome complex assembly"/>
    <property type="evidence" value="ECO:0007669"/>
    <property type="project" value="UniProtKB-KW"/>
</dbReference>
<evidence type="ECO:0000256" key="5">
    <source>
        <dbReference type="ARBA" id="ARBA00022748"/>
    </source>
</evidence>
<dbReference type="PANTHER" id="PTHR47870">
    <property type="entry name" value="CYTOCHROME C-TYPE BIOGENESIS PROTEIN CCMH"/>
    <property type="match status" value="1"/>
</dbReference>
<keyword evidence="3 9" id="KW-0479">Metal-binding</keyword>
<dbReference type="Gene3D" id="1.10.8.640">
    <property type="entry name" value="Cytochrome C biogenesis protein"/>
    <property type="match status" value="1"/>
</dbReference>
<dbReference type="InterPro" id="IPR005616">
    <property type="entry name" value="CcmH/CycL/Ccl2/NrfF_N"/>
</dbReference>
<feature type="transmembrane region" description="Helical" evidence="9">
    <location>
        <begin position="79"/>
        <end position="100"/>
    </location>
</feature>
<dbReference type="InterPro" id="IPR051263">
    <property type="entry name" value="C-type_cytochrome_biogenesis"/>
</dbReference>
<comment type="similarity">
    <text evidence="1 9">Belongs to the CcmH/CycL/Ccl2/NrfF family.</text>
</comment>
<protein>
    <recommendedName>
        <fullName evidence="9">Cytochrome c-type biogenesis protein</fullName>
    </recommendedName>
</protein>
<evidence type="ECO:0000313" key="11">
    <source>
        <dbReference type="EMBL" id="QNT71052.1"/>
    </source>
</evidence>
<proteinExistence type="inferred from homology"/>
<dbReference type="EMBL" id="CP053923">
    <property type="protein sequence ID" value="QNT71052.1"/>
    <property type="molecule type" value="Genomic_DNA"/>
</dbReference>
<dbReference type="GO" id="GO:0046872">
    <property type="term" value="F:metal ion binding"/>
    <property type="evidence" value="ECO:0007669"/>
    <property type="project" value="UniProtKB-KW"/>
</dbReference>
<comment type="function">
    <text evidence="7">Required for the biogenesis of c-type cytochromes. Possible subunit of a heme lyase.</text>
</comment>
<organism evidence="11 12">
    <name type="scientific">Defluviicoccus vanus</name>
    <dbReference type="NCBI Taxonomy" id="111831"/>
    <lineage>
        <taxon>Bacteria</taxon>
        <taxon>Pseudomonadati</taxon>
        <taxon>Pseudomonadota</taxon>
        <taxon>Alphaproteobacteria</taxon>
        <taxon>Rhodospirillales</taxon>
        <taxon>Rhodospirillaceae</taxon>
        <taxon>Defluviicoccus</taxon>
    </lineage>
</organism>
<keyword evidence="5" id="KW-0201">Cytochrome c-type biogenesis</keyword>
<evidence type="ECO:0000256" key="4">
    <source>
        <dbReference type="ARBA" id="ARBA00022729"/>
    </source>
</evidence>
<evidence type="ECO:0000256" key="9">
    <source>
        <dbReference type="RuleBase" id="RU364112"/>
    </source>
</evidence>
<dbReference type="Proteomes" id="UP000516369">
    <property type="component" value="Chromosome"/>
</dbReference>
<keyword evidence="2 9" id="KW-0349">Heme</keyword>
<dbReference type="InterPro" id="IPR038297">
    <property type="entry name" value="CcmH/CycL/NrfF/Ccl2_sf"/>
</dbReference>
<keyword evidence="9" id="KW-0472">Membrane</keyword>
<keyword evidence="9" id="KW-1133">Transmembrane helix</keyword>
<dbReference type="Pfam" id="PF03918">
    <property type="entry name" value="CcmH"/>
    <property type="match status" value="1"/>
</dbReference>
<dbReference type="PANTHER" id="PTHR47870:SF1">
    <property type="entry name" value="CYTOCHROME C-TYPE BIOGENESIS PROTEIN CCMH"/>
    <property type="match status" value="1"/>
</dbReference>
<keyword evidence="4 9" id="KW-0732">Signal</keyword>
<evidence type="ECO:0000256" key="3">
    <source>
        <dbReference type="ARBA" id="ARBA00022723"/>
    </source>
</evidence>
<name>A0A7H1N5R6_9PROT</name>
<sequence length="143" mass="15838">MLADPELEGRAREISKELRCVVCQNQSIDDSNADLARDLRVLVRQRLSAGDTDHQVIDYVVSRYGDFVLLRPPLRPNTYLLWFGPALVLILGAAAVVLFLRRRAGMQEATPAAVALSADEEERLARLMQAAGPLRRDGKDAPT</sequence>
<evidence type="ECO:0000256" key="8">
    <source>
        <dbReference type="ARBA" id="ARBA00060491"/>
    </source>
</evidence>
<evidence type="ECO:0000256" key="6">
    <source>
        <dbReference type="ARBA" id="ARBA00023004"/>
    </source>
</evidence>
<dbReference type="KEGG" id="dvn:HQ394_01230"/>
<evidence type="ECO:0000256" key="2">
    <source>
        <dbReference type="ARBA" id="ARBA00022617"/>
    </source>
</evidence>
<comment type="subcellular location">
    <subcellularLocation>
        <location evidence="8">Membrane</location>
        <topology evidence="8">Single-pass membrane protein</topology>
        <orientation evidence="8">Periplasmic side</orientation>
    </subcellularLocation>
</comment>
<keyword evidence="12" id="KW-1185">Reference proteome</keyword>
<dbReference type="CDD" id="cd16378">
    <property type="entry name" value="CcmH_N"/>
    <property type="match status" value="1"/>
</dbReference>
<gene>
    <name evidence="11" type="ORF">HQ394_01230</name>
</gene>
<feature type="domain" description="CcmH/CycL/Ccl2/NrfF N-terminal" evidence="10">
    <location>
        <begin position="2"/>
        <end position="128"/>
    </location>
</feature>
<dbReference type="FunFam" id="1.10.8.640:FF:000001">
    <property type="entry name" value="Cytochrome c-type biogenesis protein"/>
    <property type="match status" value="1"/>
</dbReference>
<accession>A0A7H1N5R6</accession>
<evidence type="ECO:0000256" key="1">
    <source>
        <dbReference type="ARBA" id="ARBA00010342"/>
    </source>
</evidence>
<dbReference type="AlphaFoldDB" id="A0A7H1N5R6"/>
<keyword evidence="6 9" id="KW-0408">Iron</keyword>
<evidence type="ECO:0000259" key="10">
    <source>
        <dbReference type="Pfam" id="PF03918"/>
    </source>
</evidence>
<evidence type="ECO:0000313" key="12">
    <source>
        <dbReference type="Proteomes" id="UP000516369"/>
    </source>
</evidence>
<reference evidence="11 12" key="1">
    <citation type="submission" date="2020-05" db="EMBL/GenBank/DDBJ databases">
        <title>Complete closed genome sequence of Defluviicoccus vanus.</title>
        <authorList>
            <person name="Bessarab I."/>
            <person name="Arumugam K."/>
            <person name="Maszenan A.M."/>
            <person name="Seviour R.J."/>
            <person name="Williams R.B."/>
        </authorList>
    </citation>
    <scope>NUCLEOTIDE SEQUENCE [LARGE SCALE GENOMIC DNA]</scope>
    <source>
        <strain evidence="11 12">Ben 114</strain>
    </source>
</reference>
<keyword evidence="9" id="KW-0812">Transmembrane</keyword>